<name>A0A6C0LTV1_9ZZZZ</name>
<accession>A0A6C0LTV1</accession>
<evidence type="ECO:0000313" key="1">
    <source>
        <dbReference type="EMBL" id="QHU33435.1"/>
    </source>
</evidence>
<protein>
    <submittedName>
        <fullName evidence="1">Uncharacterized protein</fullName>
    </submittedName>
</protein>
<reference evidence="1" key="1">
    <citation type="journal article" date="2020" name="Nature">
        <title>Giant virus diversity and host interactions through global metagenomics.</title>
        <authorList>
            <person name="Schulz F."/>
            <person name="Roux S."/>
            <person name="Paez-Espino D."/>
            <person name="Jungbluth S."/>
            <person name="Walsh D.A."/>
            <person name="Denef V.J."/>
            <person name="McMahon K.D."/>
            <person name="Konstantinidis K.T."/>
            <person name="Eloe-Fadrosh E.A."/>
            <person name="Kyrpides N.C."/>
            <person name="Woyke T."/>
        </authorList>
    </citation>
    <scope>NUCLEOTIDE SEQUENCE</scope>
    <source>
        <strain evidence="1">GVMAG-S-1016704-121</strain>
    </source>
</reference>
<proteinExistence type="predicted"/>
<sequence>MDWVTSNKRKVASYILIKLGNVFNNGNDQDNGQYVKNGNIYK</sequence>
<organism evidence="1">
    <name type="scientific">viral metagenome</name>
    <dbReference type="NCBI Taxonomy" id="1070528"/>
    <lineage>
        <taxon>unclassified sequences</taxon>
        <taxon>metagenomes</taxon>
        <taxon>organismal metagenomes</taxon>
    </lineage>
</organism>
<dbReference type="AlphaFoldDB" id="A0A6C0LTV1"/>
<dbReference type="EMBL" id="MN740557">
    <property type="protein sequence ID" value="QHU33435.1"/>
    <property type="molecule type" value="Genomic_DNA"/>
</dbReference>